<sequence length="130" mass="14699">MATWDDIAAFVRSEYRVIEDTGDEIRILIEYEDERSQVIIVCREVLDQREEWVQIASVCGLVSDVDLRLVLKEIGETSVVCGAVIMGEHVVLRHSLPLLNLDINEFLDPLQLVADTADQLEETFFGGDGY</sequence>
<comment type="caution">
    <text evidence="2">The sequence shown here is derived from an EMBL/GenBank/DDBJ whole genome shotgun (WGS) entry which is preliminary data.</text>
</comment>
<dbReference type="Gene3D" id="3.30.1460.10">
    <property type="match status" value="1"/>
</dbReference>
<dbReference type="RefSeq" id="WP_224962730.1">
    <property type="nucleotide sequence ID" value="NZ_BAAAYK010000009.1"/>
</dbReference>
<organism evidence="2 3">
    <name type="scientific">Saccharopolyspora gregorii</name>
    <dbReference type="NCBI Taxonomy" id="33914"/>
    <lineage>
        <taxon>Bacteria</taxon>
        <taxon>Bacillati</taxon>
        <taxon>Actinomycetota</taxon>
        <taxon>Actinomycetes</taxon>
        <taxon>Pseudonocardiales</taxon>
        <taxon>Pseudonocardiaceae</taxon>
        <taxon>Saccharopolyspora</taxon>
    </lineage>
</organism>
<reference evidence="2" key="3">
    <citation type="submission" date="2023-12" db="EMBL/GenBank/DDBJ databases">
        <authorList>
            <person name="Sun Q."/>
            <person name="Inoue M."/>
        </authorList>
    </citation>
    <scope>NUCLEOTIDE SEQUENCE</scope>
    <source>
        <strain evidence="2">JCM 9687</strain>
    </source>
</reference>
<keyword evidence="3" id="KW-1185">Reference proteome</keyword>
<proteinExistence type="predicted"/>
<evidence type="ECO:0008006" key="4">
    <source>
        <dbReference type="Google" id="ProtNLM"/>
    </source>
</evidence>
<evidence type="ECO:0000313" key="2">
    <source>
        <dbReference type="EMBL" id="GAA3354949.1"/>
    </source>
</evidence>
<evidence type="ECO:0000313" key="1">
    <source>
        <dbReference type="EMBL" id="GAA3352914.1"/>
    </source>
</evidence>
<accession>A0ABP6RMS7</accession>
<dbReference type="EMBL" id="BAAAYK010000038">
    <property type="protein sequence ID" value="GAA3354949.1"/>
    <property type="molecule type" value="Genomic_DNA"/>
</dbReference>
<protein>
    <recommendedName>
        <fullName evidence="4">YbjN domain-containing protein</fullName>
    </recommendedName>
</protein>
<name>A0ABP6RMS7_9PSEU</name>
<dbReference type="EMBL" id="BAAAYK010000009">
    <property type="protein sequence ID" value="GAA3352914.1"/>
    <property type="molecule type" value="Genomic_DNA"/>
</dbReference>
<gene>
    <name evidence="1" type="ORF">GCM10020366_04320</name>
    <name evidence="2" type="ORF">GCM10020366_13070</name>
</gene>
<reference evidence="3" key="2">
    <citation type="journal article" date="2019" name="Int. J. Syst. Evol. Microbiol.">
        <title>The Global Catalogue of Microorganisms (GCM) 10K type strain sequencing project: providing services to taxonomists for standard genome sequencing and annotation.</title>
        <authorList>
            <consortium name="The Broad Institute Genomics Platform"/>
            <consortium name="The Broad Institute Genome Sequencing Center for Infectious Disease"/>
            <person name="Wu L."/>
            <person name="Ma J."/>
        </authorList>
    </citation>
    <scope>NUCLEOTIDE SEQUENCE [LARGE SCALE GENOMIC DNA]</scope>
    <source>
        <strain evidence="3">JCM 9687</strain>
    </source>
</reference>
<dbReference type="Proteomes" id="UP001500483">
    <property type="component" value="Unassembled WGS sequence"/>
</dbReference>
<reference evidence="2" key="1">
    <citation type="journal article" date="2014" name="Int. J. Syst. Evol. Microbiol.">
        <title>Complete genome of a new Firmicutes species belonging to the dominant human colonic microbiota ('Ruminococcus bicirculans') reveals two chromosomes and a selective capacity to utilize plant glucans.</title>
        <authorList>
            <consortium name="NISC Comparative Sequencing Program"/>
            <person name="Wegmann U."/>
            <person name="Louis P."/>
            <person name="Goesmann A."/>
            <person name="Henrissat B."/>
            <person name="Duncan S.H."/>
            <person name="Flint H.J."/>
        </authorList>
    </citation>
    <scope>NUCLEOTIDE SEQUENCE</scope>
    <source>
        <strain evidence="2">JCM 9687</strain>
    </source>
</reference>
<evidence type="ECO:0000313" key="3">
    <source>
        <dbReference type="Proteomes" id="UP001500483"/>
    </source>
</evidence>